<dbReference type="GO" id="GO:0016020">
    <property type="term" value="C:membrane"/>
    <property type="evidence" value="ECO:0007669"/>
    <property type="project" value="UniProtKB-SubCell"/>
</dbReference>
<dbReference type="Gene3D" id="3.40.50.2300">
    <property type="match status" value="1"/>
</dbReference>
<keyword evidence="3" id="KW-1133">Transmembrane helix</keyword>
<feature type="compositionally biased region" description="Pro residues" evidence="5">
    <location>
        <begin position="65"/>
        <end position="91"/>
    </location>
</feature>
<feature type="domain" description="Receptor ligand binding region" evidence="6">
    <location>
        <begin position="142"/>
        <end position="278"/>
    </location>
</feature>
<name>A0A4P9W511_9FUNG</name>
<evidence type="ECO:0000256" key="3">
    <source>
        <dbReference type="ARBA" id="ARBA00022989"/>
    </source>
</evidence>
<dbReference type="Proteomes" id="UP000269721">
    <property type="component" value="Unassembled WGS sequence"/>
</dbReference>
<keyword evidence="2" id="KW-0812">Transmembrane</keyword>
<evidence type="ECO:0000256" key="5">
    <source>
        <dbReference type="SAM" id="MobiDB-lite"/>
    </source>
</evidence>
<accession>A0A4P9W511</accession>
<organism evidence="7 8">
    <name type="scientific">Blyttiomyces helicus</name>
    <dbReference type="NCBI Taxonomy" id="388810"/>
    <lineage>
        <taxon>Eukaryota</taxon>
        <taxon>Fungi</taxon>
        <taxon>Fungi incertae sedis</taxon>
        <taxon>Chytridiomycota</taxon>
        <taxon>Chytridiomycota incertae sedis</taxon>
        <taxon>Chytridiomycetes</taxon>
        <taxon>Chytridiomycetes incertae sedis</taxon>
        <taxon>Blyttiomyces</taxon>
    </lineage>
</organism>
<dbReference type="Pfam" id="PF01094">
    <property type="entry name" value="ANF_receptor"/>
    <property type="match status" value="1"/>
</dbReference>
<dbReference type="SUPFAM" id="SSF53822">
    <property type="entry name" value="Periplasmic binding protein-like I"/>
    <property type="match status" value="1"/>
</dbReference>
<evidence type="ECO:0000259" key="6">
    <source>
        <dbReference type="Pfam" id="PF01094"/>
    </source>
</evidence>
<feature type="compositionally biased region" description="Pro residues" evidence="5">
    <location>
        <begin position="29"/>
        <end position="51"/>
    </location>
</feature>
<feature type="region of interest" description="Disordered" evidence="5">
    <location>
        <begin position="1"/>
        <end position="94"/>
    </location>
</feature>
<keyword evidence="8" id="KW-1185">Reference proteome</keyword>
<evidence type="ECO:0000313" key="7">
    <source>
        <dbReference type="EMBL" id="RKO87471.1"/>
    </source>
</evidence>
<keyword evidence="4" id="KW-0472">Membrane</keyword>
<evidence type="ECO:0000256" key="1">
    <source>
        <dbReference type="ARBA" id="ARBA00004370"/>
    </source>
</evidence>
<protein>
    <recommendedName>
        <fullName evidence="6">Receptor ligand binding region domain-containing protein</fullName>
    </recommendedName>
</protein>
<evidence type="ECO:0000313" key="8">
    <source>
        <dbReference type="Proteomes" id="UP000269721"/>
    </source>
</evidence>
<dbReference type="InterPro" id="IPR028082">
    <property type="entry name" value="Peripla_BP_I"/>
</dbReference>
<dbReference type="EMBL" id="KZ997396">
    <property type="protein sequence ID" value="RKO87471.1"/>
    <property type="molecule type" value="Genomic_DNA"/>
</dbReference>
<gene>
    <name evidence="7" type="ORF">BDK51DRAFT_40678</name>
</gene>
<sequence>MSEDGERPSAAAVPSAANPSLRDPLPSQQSPPPVDPPPPPTTLHPPASPPPLRHRSPQEGYDPTLPHPSSPLPPPYAPTPPSPPPPPPSPSHLPFLARLHRRQHSTASSSPPLVVGFPAPANDSFYGPLVDLLRLVAANLQSQGLLAGANISIYFRESGTDPGGTSAALVEMFETQGVLGVIGPGNAQTLEAARLSSSFDIPICDGQSKINDQINRPPSPRGAPSDVLNDVDDRTIFPTFFRTIPDLAQQVEATLSVVRAMGWTQFAAFVQDQGSGRKIHTYRHSTSPPPPSPSTPIFSYRGGDPRRI</sequence>
<feature type="region of interest" description="Disordered" evidence="5">
    <location>
        <begin position="208"/>
        <end position="229"/>
    </location>
</feature>
<feature type="compositionally biased region" description="Low complexity" evidence="5">
    <location>
        <begin position="8"/>
        <end position="28"/>
    </location>
</feature>
<proteinExistence type="predicted"/>
<feature type="region of interest" description="Disordered" evidence="5">
    <location>
        <begin position="279"/>
        <end position="308"/>
    </location>
</feature>
<dbReference type="OrthoDB" id="2148698at2759"/>
<dbReference type="AlphaFoldDB" id="A0A4P9W511"/>
<reference evidence="8" key="1">
    <citation type="journal article" date="2018" name="Nat. Microbiol.">
        <title>Leveraging single-cell genomics to expand the fungal tree of life.</title>
        <authorList>
            <person name="Ahrendt S.R."/>
            <person name="Quandt C.A."/>
            <person name="Ciobanu D."/>
            <person name="Clum A."/>
            <person name="Salamov A."/>
            <person name="Andreopoulos B."/>
            <person name="Cheng J.F."/>
            <person name="Woyke T."/>
            <person name="Pelin A."/>
            <person name="Henrissat B."/>
            <person name="Reynolds N.K."/>
            <person name="Benny G.L."/>
            <person name="Smith M.E."/>
            <person name="James T.Y."/>
            <person name="Grigoriev I.V."/>
        </authorList>
    </citation>
    <scope>NUCLEOTIDE SEQUENCE [LARGE SCALE GENOMIC DNA]</scope>
</reference>
<evidence type="ECO:0000256" key="2">
    <source>
        <dbReference type="ARBA" id="ARBA00022692"/>
    </source>
</evidence>
<comment type="subcellular location">
    <subcellularLocation>
        <location evidence="1">Membrane</location>
    </subcellularLocation>
</comment>
<evidence type="ECO:0000256" key="4">
    <source>
        <dbReference type="ARBA" id="ARBA00023136"/>
    </source>
</evidence>
<dbReference type="InterPro" id="IPR001828">
    <property type="entry name" value="ANF_lig-bd_rcpt"/>
</dbReference>